<evidence type="ECO:0000256" key="1">
    <source>
        <dbReference type="SAM" id="Phobius"/>
    </source>
</evidence>
<dbReference type="RefSeq" id="WP_184051181.1">
    <property type="nucleotide sequence ID" value="NZ_JACHKA010000001.1"/>
</dbReference>
<name>A0ABR6NB28_9SPHN</name>
<organism evidence="2 3">
    <name type="scientific">Sphingobium lignivorans</name>
    <dbReference type="NCBI Taxonomy" id="2735886"/>
    <lineage>
        <taxon>Bacteria</taxon>
        <taxon>Pseudomonadati</taxon>
        <taxon>Pseudomonadota</taxon>
        <taxon>Alphaproteobacteria</taxon>
        <taxon>Sphingomonadales</taxon>
        <taxon>Sphingomonadaceae</taxon>
        <taxon>Sphingobium</taxon>
    </lineage>
</organism>
<keyword evidence="3" id="KW-1185">Reference proteome</keyword>
<dbReference type="EMBL" id="JACHKA010000001">
    <property type="protein sequence ID" value="MBB5984480.1"/>
    <property type="molecule type" value="Genomic_DNA"/>
</dbReference>
<keyword evidence="1" id="KW-1133">Transmembrane helix</keyword>
<evidence type="ECO:0000313" key="3">
    <source>
        <dbReference type="Proteomes" id="UP001138540"/>
    </source>
</evidence>
<dbReference type="Proteomes" id="UP001138540">
    <property type="component" value="Unassembled WGS sequence"/>
</dbReference>
<proteinExistence type="predicted"/>
<keyword evidence="1" id="KW-0812">Transmembrane</keyword>
<feature type="transmembrane region" description="Helical" evidence="1">
    <location>
        <begin position="7"/>
        <end position="27"/>
    </location>
</feature>
<feature type="transmembrane region" description="Helical" evidence="1">
    <location>
        <begin position="33"/>
        <end position="52"/>
    </location>
</feature>
<gene>
    <name evidence="2" type="ORF">HNP60_000454</name>
</gene>
<feature type="transmembrane region" description="Helical" evidence="1">
    <location>
        <begin position="106"/>
        <end position="127"/>
    </location>
</feature>
<evidence type="ECO:0008006" key="4">
    <source>
        <dbReference type="Google" id="ProtNLM"/>
    </source>
</evidence>
<evidence type="ECO:0000313" key="2">
    <source>
        <dbReference type="EMBL" id="MBB5984480.1"/>
    </source>
</evidence>
<reference evidence="2 3" key="1">
    <citation type="submission" date="2020-08" db="EMBL/GenBank/DDBJ databases">
        <title>Exploring microbial biodiversity for novel pathways involved in the catabolism of aromatic compounds derived from lignin.</title>
        <authorList>
            <person name="Elkins J."/>
        </authorList>
    </citation>
    <scope>NUCLEOTIDE SEQUENCE [LARGE SCALE GENOMIC DNA]</scope>
    <source>
        <strain evidence="2 3">B1D3A</strain>
    </source>
</reference>
<keyword evidence="1" id="KW-0472">Membrane</keyword>
<comment type="caution">
    <text evidence="2">The sequence shown here is derived from an EMBL/GenBank/DDBJ whole genome shotgun (WGS) entry which is preliminary data.</text>
</comment>
<sequence length="139" mass="14590">MILPAFNYFGVIFVLGFLLGTMRAIWLSPATDATSAVLIELPLMLAASGYVARRIVRQRGMGVPAALGMGAIAFVLLMAADAGLALLLEGRDPAAWAADLLRTPGWIGLAGQVIFALLPALIAFPGAPAPRRPVRPPEN</sequence>
<feature type="transmembrane region" description="Helical" evidence="1">
    <location>
        <begin position="64"/>
        <end position="86"/>
    </location>
</feature>
<protein>
    <recommendedName>
        <fullName evidence="4">DUF4345 domain-containing protein</fullName>
    </recommendedName>
</protein>
<accession>A0ABR6NB28</accession>